<keyword evidence="3" id="KW-0238">DNA-binding</keyword>
<keyword evidence="9" id="KW-1185">Reference proteome</keyword>
<feature type="modified residue" description="4-aspartylphosphate" evidence="5">
    <location>
        <position position="54"/>
    </location>
</feature>
<sequence length="210" mass="23282">MQRILIADDHRLFADGLRFLFQFSELYEVVEVVTLGGEVLPTLQRQSIDLLLLDVTLPDLPGPEVARSVRAFRPDLPILAISMETEAATVQAMLRAGVNGYCPKTAHHADLMSALDAVCGGEIYLDPSLQHVLLYPSEPLPPVPTEEPVYRLTPREQEVAHLLVQGLSNTAIATRTFTSPRTVETHRKNIYAKLGVHNAVELTTRLLQRA</sequence>
<name>A0A7J5TUY3_9BACT</name>
<dbReference type="GO" id="GO:0003677">
    <property type="term" value="F:DNA binding"/>
    <property type="evidence" value="ECO:0007669"/>
    <property type="project" value="UniProtKB-KW"/>
</dbReference>
<dbReference type="Gene3D" id="3.40.50.2300">
    <property type="match status" value="1"/>
</dbReference>
<evidence type="ECO:0000256" key="3">
    <source>
        <dbReference type="ARBA" id="ARBA00023125"/>
    </source>
</evidence>
<evidence type="ECO:0000259" key="7">
    <source>
        <dbReference type="PROSITE" id="PS50110"/>
    </source>
</evidence>
<dbReference type="SMART" id="SM00421">
    <property type="entry name" value="HTH_LUXR"/>
    <property type="match status" value="1"/>
</dbReference>
<evidence type="ECO:0000256" key="5">
    <source>
        <dbReference type="PROSITE-ProRule" id="PRU00169"/>
    </source>
</evidence>
<feature type="domain" description="Response regulatory" evidence="7">
    <location>
        <begin position="3"/>
        <end position="119"/>
    </location>
</feature>
<dbReference type="InterPro" id="IPR058245">
    <property type="entry name" value="NreC/VraR/RcsB-like_REC"/>
</dbReference>
<protein>
    <submittedName>
        <fullName evidence="8">Response regulator</fullName>
    </submittedName>
</protein>
<dbReference type="GO" id="GO:0000160">
    <property type="term" value="P:phosphorelay signal transduction system"/>
    <property type="evidence" value="ECO:0007669"/>
    <property type="project" value="InterPro"/>
</dbReference>
<gene>
    <name evidence="8" type="ORF">F5984_19575</name>
</gene>
<dbReference type="EMBL" id="WELI01000009">
    <property type="protein sequence ID" value="KAB7727959.1"/>
    <property type="molecule type" value="Genomic_DNA"/>
</dbReference>
<dbReference type="CDD" id="cd17535">
    <property type="entry name" value="REC_NarL-like"/>
    <property type="match status" value="1"/>
</dbReference>
<keyword evidence="1 5" id="KW-0597">Phosphoprotein</keyword>
<evidence type="ECO:0000256" key="2">
    <source>
        <dbReference type="ARBA" id="ARBA00023015"/>
    </source>
</evidence>
<dbReference type="InterPro" id="IPR011006">
    <property type="entry name" value="CheY-like_superfamily"/>
</dbReference>
<accession>A0A7J5TUY3</accession>
<dbReference type="SUPFAM" id="SSF46894">
    <property type="entry name" value="C-terminal effector domain of the bipartite response regulators"/>
    <property type="match status" value="1"/>
</dbReference>
<dbReference type="Pfam" id="PF00072">
    <property type="entry name" value="Response_reg"/>
    <property type="match status" value="1"/>
</dbReference>
<dbReference type="Pfam" id="PF00196">
    <property type="entry name" value="GerE"/>
    <property type="match status" value="1"/>
</dbReference>
<comment type="caution">
    <text evidence="8">The sequence shown here is derived from an EMBL/GenBank/DDBJ whole genome shotgun (WGS) entry which is preliminary data.</text>
</comment>
<evidence type="ECO:0000313" key="8">
    <source>
        <dbReference type="EMBL" id="KAB7727959.1"/>
    </source>
</evidence>
<organism evidence="8 9">
    <name type="scientific">Rudanella paleaurantiibacter</name>
    <dbReference type="NCBI Taxonomy" id="2614655"/>
    <lineage>
        <taxon>Bacteria</taxon>
        <taxon>Pseudomonadati</taxon>
        <taxon>Bacteroidota</taxon>
        <taxon>Cytophagia</taxon>
        <taxon>Cytophagales</taxon>
        <taxon>Cytophagaceae</taxon>
        <taxon>Rudanella</taxon>
    </lineage>
</organism>
<keyword evidence="2" id="KW-0805">Transcription regulation</keyword>
<dbReference type="SMART" id="SM00448">
    <property type="entry name" value="REC"/>
    <property type="match status" value="1"/>
</dbReference>
<dbReference type="InterPro" id="IPR036388">
    <property type="entry name" value="WH-like_DNA-bd_sf"/>
</dbReference>
<dbReference type="InterPro" id="IPR016032">
    <property type="entry name" value="Sig_transdc_resp-reg_C-effctor"/>
</dbReference>
<dbReference type="PRINTS" id="PR00038">
    <property type="entry name" value="HTHLUXR"/>
</dbReference>
<evidence type="ECO:0000259" key="6">
    <source>
        <dbReference type="PROSITE" id="PS50043"/>
    </source>
</evidence>
<evidence type="ECO:0000256" key="4">
    <source>
        <dbReference type="ARBA" id="ARBA00023163"/>
    </source>
</evidence>
<dbReference type="InterPro" id="IPR039420">
    <property type="entry name" value="WalR-like"/>
</dbReference>
<dbReference type="PANTHER" id="PTHR43214">
    <property type="entry name" value="TWO-COMPONENT RESPONSE REGULATOR"/>
    <property type="match status" value="1"/>
</dbReference>
<dbReference type="CDD" id="cd06170">
    <property type="entry name" value="LuxR_C_like"/>
    <property type="match status" value="1"/>
</dbReference>
<feature type="domain" description="HTH luxR-type" evidence="6">
    <location>
        <begin position="145"/>
        <end position="210"/>
    </location>
</feature>
<proteinExistence type="predicted"/>
<dbReference type="Gene3D" id="1.10.10.10">
    <property type="entry name" value="Winged helix-like DNA-binding domain superfamily/Winged helix DNA-binding domain"/>
    <property type="match status" value="1"/>
</dbReference>
<keyword evidence="4" id="KW-0804">Transcription</keyword>
<evidence type="ECO:0000313" key="9">
    <source>
        <dbReference type="Proteomes" id="UP000488299"/>
    </source>
</evidence>
<reference evidence="8 9" key="1">
    <citation type="submission" date="2019-10" db="EMBL/GenBank/DDBJ databases">
        <title>Rudanella paleaurantiibacter sp. nov., isolated from sludge.</title>
        <authorList>
            <person name="Xu S.Q."/>
        </authorList>
    </citation>
    <scope>NUCLEOTIDE SEQUENCE [LARGE SCALE GENOMIC DNA]</scope>
    <source>
        <strain evidence="8 9">HX-22-17</strain>
    </source>
</reference>
<evidence type="ECO:0000256" key="1">
    <source>
        <dbReference type="ARBA" id="ARBA00022553"/>
    </source>
</evidence>
<dbReference type="PANTHER" id="PTHR43214:SF41">
    <property type="entry name" value="NITRATE_NITRITE RESPONSE REGULATOR PROTEIN NARP"/>
    <property type="match status" value="1"/>
</dbReference>
<dbReference type="AlphaFoldDB" id="A0A7J5TUY3"/>
<dbReference type="GO" id="GO:0006355">
    <property type="term" value="P:regulation of DNA-templated transcription"/>
    <property type="evidence" value="ECO:0007669"/>
    <property type="project" value="InterPro"/>
</dbReference>
<dbReference type="InterPro" id="IPR000792">
    <property type="entry name" value="Tscrpt_reg_LuxR_C"/>
</dbReference>
<dbReference type="SUPFAM" id="SSF52172">
    <property type="entry name" value="CheY-like"/>
    <property type="match status" value="1"/>
</dbReference>
<dbReference type="RefSeq" id="WP_152125910.1">
    <property type="nucleotide sequence ID" value="NZ_WELI01000009.1"/>
</dbReference>
<dbReference type="PROSITE" id="PS50043">
    <property type="entry name" value="HTH_LUXR_2"/>
    <property type="match status" value="1"/>
</dbReference>
<dbReference type="PROSITE" id="PS50110">
    <property type="entry name" value="RESPONSE_REGULATORY"/>
    <property type="match status" value="1"/>
</dbReference>
<dbReference type="Proteomes" id="UP000488299">
    <property type="component" value="Unassembled WGS sequence"/>
</dbReference>
<dbReference type="InterPro" id="IPR001789">
    <property type="entry name" value="Sig_transdc_resp-reg_receiver"/>
</dbReference>